<feature type="transmembrane region" description="Helical" evidence="1">
    <location>
        <begin position="181"/>
        <end position="203"/>
    </location>
</feature>
<feature type="transmembrane region" description="Helical" evidence="1">
    <location>
        <begin position="98"/>
        <end position="119"/>
    </location>
</feature>
<name>A0ABV9MXT6_9ENTE</name>
<keyword evidence="3" id="KW-1185">Reference proteome</keyword>
<keyword evidence="1" id="KW-0472">Membrane</keyword>
<feature type="transmembrane region" description="Helical" evidence="1">
    <location>
        <begin position="12"/>
        <end position="32"/>
    </location>
</feature>
<keyword evidence="1" id="KW-1133">Transmembrane helix</keyword>
<evidence type="ECO:0000313" key="2">
    <source>
        <dbReference type="EMBL" id="MFC4720105.1"/>
    </source>
</evidence>
<dbReference type="InterPro" id="IPR010178">
    <property type="entry name" value="Lit"/>
</dbReference>
<keyword evidence="1" id="KW-0812">Transmembrane</keyword>
<gene>
    <name evidence="2" type="ORF">ACFO5I_10240</name>
</gene>
<organism evidence="2 3">
    <name type="scientific">Enterococcus lemanii</name>
    <dbReference type="NCBI Taxonomy" id="1159752"/>
    <lineage>
        <taxon>Bacteria</taxon>
        <taxon>Bacillati</taxon>
        <taxon>Bacillota</taxon>
        <taxon>Bacilli</taxon>
        <taxon>Lactobacillales</taxon>
        <taxon>Enterococcaceae</taxon>
        <taxon>Enterococcus</taxon>
    </lineage>
</organism>
<dbReference type="Proteomes" id="UP001595969">
    <property type="component" value="Unassembled WGS sequence"/>
</dbReference>
<dbReference type="RefSeq" id="WP_204654899.1">
    <property type="nucleotide sequence ID" value="NZ_JAFBFD010000043.1"/>
</dbReference>
<evidence type="ECO:0000313" key="3">
    <source>
        <dbReference type="Proteomes" id="UP001595969"/>
    </source>
</evidence>
<reference evidence="3" key="1">
    <citation type="journal article" date="2019" name="Int. J. Syst. Evol. Microbiol.">
        <title>The Global Catalogue of Microorganisms (GCM) 10K type strain sequencing project: providing services to taxonomists for standard genome sequencing and annotation.</title>
        <authorList>
            <consortium name="The Broad Institute Genomics Platform"/>
            <consortium name="The Broad Institute Genome Sequencing Center for Infectious Disease"/>
            <person name="Wu L."/>
            <person name="Ma J."/>
        </authorList>
    </citation>
    <scope>NUCLEOTIDE SEQUENCE [LARGE SCALE GENOMIC DNA]</scope>
    <source>
        <strain evidence="3">CGMCC 1.19032</strain>
    </source>
</reference>
<dbReference type="Pfam" id="PF07314">
    <property type="entry name" value="Lit"/>
    <property type="match status" value="1"/>
</dbReference>
<evidence type="ECO:0000256" key="1">
    <source>
        <dbReference type="SAM" id="Phobius"/>
    </source>
</evidence>
<comment type="caution">
    <text evidence="2">The sequence shown here is derived from an EMBL/GenBank/DDBJ whole genome shotgun (WGS) entry which is preliminary data.</text>
</comment>
<accession>A0ABV9MXT6</accession>
<dbReference type="NCBIfam" id="TIGR01906">
    <property type="entry name" value="integ_TIGR01906"/>
    <property type="match status" value="1"/>
</dbReference>
<proteinExistence type="predicted"/>
<sequence>MIGTKSKGIEKIGFLSLFLTLISGAISLTIHFTPLYRFSIQRYDLVAVSGLSQAKLLENYRLLLQFLNYPWNNELKLPDFPMSAAGLGHFYDVKQLFLFNYFILFVTLVPTLYFLYYLWKKQQLWRLVRPFQWGILAPVIFLFLMLIGFDTFFVTFHQLFFRNDDWLFNPITDPIITVLPAQFFMLCFVLFFLVLEGLFYAMLRIGKKSVK</sequence>
<protein>
    <submittedName>
        <fullName evidence="2">TIGR01906 family membrane protein</fullName>
    </submittedName>
</protein>
<feature type="transmembrane region" description="Helical" evidence="1">
    <location>
        <begin position="131"/>
        <end position="161"/>
    </location>
</feature>
<dbReference type="EMBL" id="JBHSGS010000056">
    <property type="protein sequence ID" value="MFC4720105.1"/>
    <property type="molecule type" value="Genomic_DNA"/>
</dbReference>